<dbReference type="InterPro" id="IPR001810">
    <property type="entry name" value="F-box_dom"/>
</dbReference>
<dbReference type="Pfam" id="PF24758">
    <property type="entry name" value="LRR_At5g56370"/>
    <property type="match status" value="1"/>
</dbReference>
<dbReference type="InterPro" id="IPR055411">
    <property type="entry name" value="LRR_FXL15/At3g58940/PEG3-like"/>
</dbReference>
<evidence type="ECO:0000259" key="1">
    <source>
        <dbReference type="Pfam" id="PF00646"/>
    </source>
</evidence>
<keyword evidence="4" id="KW-1185">Reference proteome</keyword>
<dbReference type="Pfam" id="PF00646">
    <property type="entry name" value="F-box"/>
    <property type="match status" value="1"/>
</dbReference>
<dbReference type="PANTHER" id="PTHR31639:SF312">
    <property type="entry name" value="CYCLIN-LIKE F-BOX"/>
    <property type="match status" value="1"/>
</dbReference>
<proteinExistence type="predicted"/>
<feature type="domain" description="F-box" evidence="1">
    <location>
        <begin position="24"/>
        <end position="54"/>
    </location>
</feature>
<name>A0AAF0TPN8_SOLVR</name>
<sequence>MPAKRIKISQLDTSQKLIDGEDIISDLPRNIIDCILGKMPIRDAVRTSVLSKKWTLYYSTIPELEFDDKFSKELQNFAIAQKKLRILSEVELEHKYQLDEIVTRFLMFHPGRIEKFKVFVPNFKSTRAPNVSKWIRKLSQKNIKKLTLEYKKDIVSHKLSSYFFSCLDLTNLKLRNLHLSHHPPNFKGFLYLYQLELIGVHFVNDYFECFLSSCPVLQKLVLYGCSGVHHFNISGSKLQRLFIKVDDDFQSISLENLPNLTEVSITLDKVVLSLENNPKSDLVLDSLPSLEIIRLNGKFLQLLAETLVPPILSTSLDSLKIIELKGVDFMSFDEISFVVFLIRSAPNLQELRIEASTVELNQEQVSGYLKRLHCTMGKLHLIKLTNISSFVPEFEFIQFLLFSSPSLVTMSIVEHPELEPVEALRITKRLLQLRLSSAVSIDFSSDCKT</sequence>
<dbReference type="Gene3D" id="3.80.10.10">
    <property type="entry name" value="Ribonuclease Inhibitor"/>
    <property type="match status" value="1"/>
</dbReference>
<feature type="domain" description="F-box/LRR-repeat protein 15/At3g58940/PEG3-like LRR" evidence="2">
    <location>
        <begin position="132"/>
        <end position="353"/>
    </location>
</feature>
<dbReference type="InterPro" id="IPR036047">
    <property type="entry name" value="F-box-like_dom_sf"/>
</dbReference>
<accession>A0AAF0TPN8</accession>
<dbReference type="AlphaFoldDB" id="A0AAF0TPN8"/>
<dbReference type="EMBL" id="CP133616">
    <property type="protein sequence ID" value="WMV28087.1"/>
    <property type="molecule type" value="Genomic_DNA"/>
</dbReference>
<evidence type="ECO:0000313" key="4">
    <source>
        <dbReference type="Proteomes" id="UP001234989"/>
    </source>
</evidence>
<organism evidence="3 4">
    <name type="scientific">Solanum verrucosum</name>
    <dbReference type="NCBI Taxonomy" id="315347"/>
    <lineage>
        <taxon>Eukaryota</taxon>
        <taxon>Viridiplantae</taxon>
        <taxon>Streptophyta</taxon>
        <taxon>Embryophyta</taxon>
        <taxon>Tracheophyta</taxon>
        <taxon>Spermatophyta</taxon>
        <taxon>Magnoliopsida</taxon>
        <taxon>eudicotyledons</taxon>
        <taxon>Gunneridae</taxon>
        <taxon>Pentapetalae</taxon>
        <taxon>asterids</taxon>
        <taxon>lamiids</taxon>
        <taxon>Solanales</taxon>
        <taxon>Solanaceae</taxon>
        <taxon>Solanoideae</taxon>
        <taxon>Solaneae</taxon>
        <taxon>Solanum</taxon>
    </lineage>
</organism>
<dbReference type="PANTHER" id="PTHR31639">
    <property type="entry name" value="F-BOX PROTEIN-LIKE"/>
    <property type="match status" value="1"/>
</dbReference>
<protein>
    <submittedName>
        <fullName evidence="3">Uncharacterized protein</fullName>
    </submittedName>
</protein>
<gene>
    <name evidence="3" type="ORF">MTR67_021472</name>
</gene>
<dbReference type="SUPFAM" id="SSF81383">
    <property type="entry name" value="F-box domain"/>
    <property type="match status" value="1"/>
</dbReference>
<evidence type="ECO:0000259" key="2">
    <source>
        <dbReference type="Pfam" id="PF24758"/>
    </source>
</evidence>
<evidence type="ECO:0000313" key="3">
    <source>
        <dbReference type="EMBL" id="WMV28087.1"/>
    </source>
</evidence>
<dbReference type="Proteomes" id="UP001234989">
    <property type="component" value="Chromosome 5"/>
</dbReference>
<reference evidence="3" key="1">
    <citation type="submission" date="2023-08" db="EMBL/GenBank/DDBJ databases">
        <title>A de novo genome assembly of Solanum verrucosum Schlechtendal, a Mexican diploid species geographically isolated from the other diploid A-genome species in potato relatives.</title>
        <authorList>
            <person name="Hosaka K."/>
        </authorList>
    </citation>
    <scope>NUCLEOTIDE SEQUENCE</scope>
    <source>
        <tissue evidence="3">Young leaves</tissue>
    </source>
</reference>
<dbReference type="SUPFAM" id="SSF52047">
    <property type="entry name" value="RNI-like"/>
    <property type="match status" value="1"/>
</dbReference>
<dbReference type="InterPro" id="IPR032675">
    <property type="entry name" value="LRR_dom_sf"/>
</dbReference>